<dbReference type="InterPro" id="IPR000679">
    <property type="entry name" value="Znf_GATA"/>
</dbReference>
<dbReference type="Gene3D" id="2.30.30.490">
    <property type="match status" value="1"/>
</dbReference>
<dbReference type="AlphaFoldDB" id="A0A8H3TPW0"/>
<dbReference type="InterPro" id="IPR019786">
    <property type="entry name" value="Zinc_finger_PHD-type_CS"/>
</dbReference>
<sequence length="986" mass="110730">MPIPNGLPTHRLPNGDVVTFNDHVYFAPPWNERDGTPYTVARIIEFLPPSAAKRSYLSKRKESKEPHVRLALFYRPTEISGRPANDHRLLMAAIHSEVHPISWLRGKCYVRHREKIEYMNEWKKLPDHFHYTKFFDPYLKKEYEMIRTSAVNNVPERIKRVLTKRYEFLVTEKEMVPDLTDGFRTCHTCEAWASPQNSVKCESCKFFYHMDCVSPPLQAKPAKGYSWMCSPCNRARLLNLPLPAVNSSAGRPKGSKNKDINPLRIDYDKPDANFRGWNFRYFGQYTVAEDTLDPDDPIFPRNLTRVGSRYQAVVPAWEEQQALEVERAKDLRGSADLPIRGHDYGDIAIGRIPTIIIRSKPNPNLTPFMTDVRQLKLPVPIYSSEAYEKALMLLMSRGPKQALNILAQAKFADYYKPLKMFTGDDLKIFEAQVAKFGSLEAHSTAKALKKNVWEVVRFYYVWRNELLGQQHAAERAAQDHQTGAVKAVKAIKAKVSTKHQKATTALPTGTSVVMGHFQRESSSDSDAEGSVWEADELRAVKPSCAICGNKKVESWWKAPRSQSGPYLCNWCGLSFRKYGVAIPYKGTLDETPRRADKRDATPIDGPVNKKLKIAAAPVSAAKSLTPPPPPPPPPPKLAPCCLCLKIEPKLIARCKNCTFAIHPGCYGIPSADVKADWLCEPCSNEKNLDASLDISCVLCPKSLPKLVRPFKKPPKVMPDFDFLQALKITEGYKWAHILCSVFVPDITYADATRLKVAEGIMSMSQRGRFLGDCLICRRRGDGAVISCGDCDKAFHPACGWLSGYKFGFELLPVPVKPTKKDFPTAVISKDGLLLTMSARCWCNEHIPQLPRKVLDMQDHVTEWNQSALQKYVTTYRASPSSLESFGLLRKAQRIEEYLSIPPSAASGTPKPVPNFDSESKCQCAACGITVSPVWHEFSASKMKEVLGRDSVPAAPLASPHGAPEKICHQCHFKLKDNKEDIKISVL</sequence>
<dbReference type="GO" id="GO:0006355">
    <property type="term" value="P:regulation of DNA-templated transcription"/>
    <property type="evidence" value="ECO:0007669"/>
    <property type="project" value="InterPro"/>
</dbReference>
<dbReference type="Pfam" id="PF13831">
    <property type="entry name" value="PHD_2"/>
    <property type="match status" value="1"/>
</dbReference>
<dbReference type="InterPro" id="IPR011011">
    <property type="entry name" value="Znf_FYVE_PHD"/>
</dbReference>
<dbReference type="EMBL" id="BLZA01000010">
    <property type="protein sequence ID" value="GHJ85027.1"/>
    <property type="molecule type" value="Genomic_DNA"/>
</dbReference>
<keyword evidence="2 4" id="KW-0863">Zinc-finger</keyword>
<evidence type="ECO:0000313" key="9">
    <source>
        <dbReference type="Proteomes" id="UP000620104"/>
    </source>
</evidence>
<dbReference type="SMART" id="SM00249">
    <property type="entry name" value="PHD"/>
    <property type="match status" value="3"/>
</dbReference>
<dbReference type="InterPro" id="IPR013088">
    <property type="entry name" value="Znf_NHR/GATA"/>
</dbReference>
<dbReference type="SUPFAM" id="SSF57716">
    <property type="entry name" value="Glucocorticoid receptor-like (DNA-binding domain)"/>
    <property type="match status" value="1"/>
</dbReference>
<dbReference type="CDD" id="cd15571">
    <property type="entry name" value="ePHD"/>
    <property type="match status" value="1"/>
</dbReference>
<dbReference type="GO" id="GO:0043565">
    <property type="term" value="F:sequence-specific DNA binding"/>
    <property type="evidence" value="ECO:0007669"/>
    <property type="project" value="InterPro"/>
</dbReference>
<evidence type="ECO:0000256" key="4">
    <source>
        <dbReference type="PROSITE-ProRule" id="PRU00094"/>
    </source>
</evidence>
<dbReference type="OrthoDB" id="336088at2759"/>
<dbReference type="PANTHER" id="PTHR47672">
    <property type="entry name" value="E3 UBIQUITIN-PROTEIN LIGASE SNT2"/>
    <property type="match status" value="1"/>
</dbReference>
<dbReference type="PROSITE" id="PS51038">
    <property type="entry name" value="BAH"/>
    <property type="match status" value="1"/>
</dbReference>
<feature type="domain" description="PHD-type" evidence="5">
    <location>
        <begin position="183"/>
        <end position="235"/>
    </location>
</feature>
<dbReference type="GO" id="GO:0036205">
    <property type="term" value="P:histone catabolic process"/>
    <property type="evidence" value="ECO:0007669"/>
    <property type="project" value="TreeGrafter"/>
</dbReference>
<dbReference type="PANTHER" id="PTHR47672:SF1">
    <property type="entry name" value="E3 UBIQUITIN-PROTEIN LIGASE SNT2"/>
    <property type="match status" value="1"/>
</dbReference>
<dbReference type="GO" id="GO:0048189">
    <property type="term" value="C:Lid2 complex"/>
    <property type="evidence" value="ECO:0007669"/>
    <property type="project" value="TreeGrafter"/>
</dbReference>
<dbReference type="Gene3D" id="3.30.40.10">
    <property type="entry name" value="Zinc/RING finger domain, C3HC4 (zinc finger)"/>
    <property type="match status" value="3"/>
</dbReference>
<protein>
    <submittedName>
        <fullName evidence="8">Uncharacterized protein</fullName>
    </submittedName>
</protein>
<evidence type="ECO:0000259" key="7">
    <source>
        <dbReference type="PROSITE" id="PS51038"/>
    </source>
</evidence>
<dbReference type="InterPro" id="IPR001965">
    <property type="entry name" value="Znf_PHD"/>
</dbReference>
<dbReference type="Pfam" id="PF01426">
    <property type="entry name" value="BAH"/>
    <property type="match status" value="1"/>
</dbReference>
<dbReference type="GO" id="GO:0008270">
    <property type="term" value="F:zinc ion binding"/>
    <property type="evidence" value="ECO:0007669"/>
    <property type="project" value="UniProtKB-KW"/>
</dbReference>
<reference evidence="8" key="1">
    <citation type="submission" date="2020-07" db="EMBL/GenBank/DDBJ databases">
        <title>Draft Genome Sequence of a Deep-Sea Yeast, Naganishia (Cryptococcus) liquefaciens strain N6.</title>
        <authorList>
            <person name="Han Y.W."/>
            <person name="Kajitani R."/>
            <person name="Morimoto H."/>
            <person name="Parhat M."/>
            <person name="Tsubouchi H."/>
            <person name="Bakenova O."/>
            <person name="Ogata M."/>
            <person name="Argunhan B."/>
            <person name="Aoki R."/>
            <person name="Kajiwara S."/>
            <person name="Itoh T."/>
            <person name="Iwasaki H."/>
        </authorList>
    </citation>
    <scope>NUCLEOTIDE SEQUENCE</scope>
    <source>
        <strain evidence="8">N6</strain>
    </source>
</reference>
<proteinExistence type="predicted"/>
<dbReference type="Pfam" id="PF13832">
    <property type="entry name" value="zf-HC5HC2H_2"/>
    <property type="match status" value="1"/>
</dbReference>
<evidence type="ECO:0000256" key="2">
    <source>
        <dbReference type="ARBA" id="ARBA00022771"/>
    </source>
</evidence>
<accession>A0A8H3TPW0</accession>
<dbReference type="InterPro" id="IPR029617">
    <property type="entry name" value="Snt2"/>
</dbReference>
<keyword evidence="9" id="KW-1185">Reference proteome</keyword>
<evidence type="ECO:0000256" key="3">
    <source>
        <dbReference type="ARBA" id="ARBA00022833"/>
    </source>
</evidence>
<dbReference type="GO" id="GO:0004842">
    <property type="term" value="F:ubiquitin-protein transferase activity"/>
    <property type="evidence" value="ECO:0007669"/>
    <property type="project" value="TreeGrafter"/>
</dbReference>
<dbReference type="GO" id="GO:0003682">
    <property type="term" value="F:chromatin binding"/>
    <property type="evidence" value="ECO:0007669"/>
    <property type="project" value="InterPro"/>
</dbReference>
<dbReference type="PROSITE" id="PS50016">
    <property type="entry name" value="ZF_PHD_2"/>
    <property type="match status" value="1"/>
</dbReference>
<dbReference type="SUPFAM" id="SSF57903">
    <property type="entry name" value="FYVE/PHD zinc finger"/>
    <property type="match status" value="3"/>
</dbReference>
<organism evidence="8 9">
    <name type="scientific">Naganishia liquefaciens</name>
    <dbReference type="NCBI Taxonomy" id="104408"/>
    <lineage>
        <taxon>Eukaryota</taxon>
        <taxon>Fungi</taxon>
        <taxon>Dikarya</taxon>
        <taxon>Basidiomycota</taxon>
        <taxon>Agaricomycotina</taxon>
        <taxon>Tremellomycetes</taxon>
        <taxon>Filobasidiales</taxon>
        <taxon>Filobasidiaceae</taxon>
        <taxon>Naganishia</taxon>
    </lineage>
</organism>
<evidence type="ECO:0000259" key="6">
    <source>
        <dbReference type="PROSITE" id="PS50114"/>
    </source>
</evidence>
<dbReference type="InterPro" id="IPR013083">
    <property type="entry name" value="Znf_RING/FYVE/PHD"/>
</dbReference>
<name>A0A8H3TPW0_9TREE</name>
<evidence type="ECO:0000259" key="5">
    <source>
        <dbReference type="PROSITE" id="PS50016"/>
    </source>
</evidence>
<dbReference type="InterPro" id="IPR019787">
    <property type="entry name" value="Znf_PHD-finger"/>
</dbReference>
<keyword evidence="3" id="KW-0862">Zinc</keyword>
<evidence type="ECO:0000256" key="1">
    <source>
        <dbReference type="ARBA" id="ARBA00022723"/>
    </source>
</evidence>
<feature type="domain" description="GATA-type" evidence="6">
    <location>
        <begin position="543"/>
        <end position="594"/>
    </location>
</feature>
<comment type="caution">
    <text evidence="8">The sequence shown here is derived from an EMBL/GenBank/DDBJ whole genome shotgun (WGS) entry which is preliminary data.</text>
</comment>
<dbReference type="Gene3D" id="3.30.50.10">
    <property type="entry name" value="Erythroid Transcription Factor GATA-1, subunit A"/>
    <property type="match status" value="1"/>
</dbReference>
<feature type="domain" description="BAH" evidence="7">
    <location>
        <begin position="16"/>
        <end position="146"/>
    </location>
</feature>
<dbReference type="Pfam" id="PF00628">
    <property type="entry name" value="PHD"/>
    <property type="match status" value="1"/>
</dbReference>
<dbReference type="SMART" id="SM00439">
    <property type="entry name" value="BAH"/>
    <property type="match status" value="1"/>
</dbReference>
<dbReference type="PROSITE" id="PS01359">
    <property type="entry name" value="ZF_PHD_1"/>
    <property type="match status" value="1"/>
</dbReference>
<dbReference type="PROSITE" id="PS50114">
    <property type="entry name" value="GATA_ZN_FINGER_2"/>
    <property type="match status" value="1"/>
</dbReference>
<dbReference type="InterPro" id="IPR043151">
    <property type="entry name" value="BAH_sf"/>
</dbReference>
<dbReference type="InterPro" id="IPR001025">
    <property type="entry name" value="BAH_dom"/>
</dbReference>
<keyword evidence="1" id="KW-0479">Metal-binding</keyword>
<evidence type="ECO:0000313" key="8">
    <source>
        <dbReference type="EMBL" id="GHJ85027.1"/>
    </source>
</evidence>
<dbReference type="Proteomes" id="UP000620104">
    <property type="component" value="Unassembled WGS sequence"/>
</dbReference>
<gene>
    <name evidence="8" type="ORF">NliqN6_1429</name>
</gene>